<dbReference type="EMBL" id="JAGXEW010000005">
    <property type="protein sequence ID" value="KAK1171121.1"/>
    <property type="molecule type" value="Genomic_DNA"/>
</dbReference>
<feature type="region of interest" description="Disordered" evidence="4">
    <location>
        <begin position="338"/>
        <end position="373"/>
    </location>
</feature>
<evidence type="ECO:0000313" key="6">
    <source>
        <dbReference type="Proteomes" id="UP001230051"/>
    </source>
</evidence>
<evidence type="ECO:0000256" key="1">
    <source>
        <dbReference type="ARBA" id="ARBA00010807"/>
    </source>
</evidence>
<name>A0AAD8GB29_ACIOX</name>
<accession>A0AAD8GB29</accession>
<comment type="caution">
    <text evidence="5">The sequence shown here is derived from an EMBL/GenBank/DDBJ whole genome shotgun (WGS) entry which is preliminary data.</text>
</comment>
<comment type="similarity">
    <text evidence="1">Belongs to the dapper family.</text>
</comment>
<evidence type="ECO:0000256" key="2">
    <source>
        <dbReference type="ARBA" id="ARBA00023054"/>
    </source>
</evidence>
<feature type="compositionally biased region" description="Low complexity" evidence="4">
    <location>
        <begin position="740"/>
        <end position="754"/>
    </location>
</feature>
<reference evidence="5" key="1">
    <citation type="submission" date="2022-02" db="EMBL/GenBank/DDBJ databases">
        <title>Atlantic sturgeon de novo genome assembly.</title>
        <authorList>
            <person name="Stock M."/>
            <person name="Klopp C."/>
            <person name="Guiguen Y."/>
            <person name="Cabau C."/>
            <person name="Parinello H."/>
            <person name="Santidrian Yebra-Pimentel E."/>
            <person name="Kuhl H."/>
            <person name="Dirks R.P."/>
            <person name="Guessner J."/>
            <person name="Wuertz S."/>
            <person name="Du K."/>
            <person name="Schartl M."/>
        </authorList>
    </citation>
    <scope>NUCLEOTIDE SEQUENCE</scope>
    <source>
        <strain evidence="5">STURGEONOMICS-FGT-2020</strain>
        <tissue evidence="5">Whole blood</tissue>
    </source>
</reference>
<feature type="region of interest" description="Disordered" evidence="4">
    <location>
        <begin position="300"/>
        <end position="321"/>
    </location>
</feature>
<keyword evidence="6" id="KW-1185">Reference proteome</keyword>
<evidence type="ECO:0000256" key="4">
    <source>
        <dbReference type="SAM" id="MobiDB-lite"/>
    </source>
</evidence>
<evidence type="ECO:0000313" key="5">
    <source>
        <dbReference type="EMBL" id="KAK1171121.1"/>
    </source>
</evidence>
<feature type="compositionally biased region" description="Polar residues" evidence="4">
    <location>
        <begin position="302"/>
        <end position="317"/>
    </location>
</feature>
<gene>
    <name evidence="5" type="ORF">AOXY_G5835</name>
</gene>
<protein>
    <recommendedName>
        <fullName evidence="7">Dapper homolog 2</fullName>
    </recommendedName>
</protein>
<dbReference type="GO" id="GO:0005737">
    <property type="term" value="C:cytoplasm"/>
    <property type="evidence" value="ECO:0007669"/>
    <property type="project" value="TreeGrafter"/>
</dbReference>
<dbReference type="Proteomes" id="UP001230051">
    <property type="component" value="Unassembled WGS sequence"/>
</dbReference>
<dbReference type="Pfam" id="PF15268">
    <property type="entry name" value="Dapper"/>
    <property type="match status" value="1"/>
</dbReference>
<feature type="region of interest" description="Disordered" evidence="4">
    <location>
        <begin position="661"/>
        <end position="688"/>
    </location>
</feature>
<evidence type="ECO:0008006" key="7">
    <source>
        <dbReference type="Google" id="ProtNLM"/>
    </source>
</evidence>
<dbReference type="PANTHER" id="PTHR15919">
    <property type="entry name" value="DAPPER-RELATED"/>
    <property type="match status" value="1"/>
</dbReference>
<dbReference type="PANTHER" id="PTHR15919:SF13">
    <property type="entry name" value="DAPPER HOMOLOG 2"/>
    <property type="match status" value="1"/>
</dbReference>
<feature type="coiled-coil region" evidence="3">
    <location>
        <begin position="77"/>
        <end position="125"/>
    </location>
</feature>
<evidence type="ECO:0000256" key="3">
    <source>
        <dbReference type="SAM" id="Coils"/>
    </source>
</evidence>
<feature type="region of interest" description="Disordered" evidence="4">
    <location>
        <begin position="474"/>
        <end position="497"/>
    </location>
</feature>
<dbReference type="GO" id="GO:1900108">
    <property type="term" value="P:negative regulation of nodal signaling pathway"/>
    <property type="evidence" value="ECO:0007669"/>
    <property type="project" value="TreeGrafter"/>
</dbReference>
<dbReference type="AlphaFoldDB" id="A0AAD8GB29"/>
<keyword evidence="2 3" id="KW-0175">Coiled coil</keyword>
<feature type="compositionally biased region" description="Basic and acidic residues" evidence="4">
    <location>
        <begin position="338"/>
        <end position="348"/>
    </location>
</feature>
<feature type="compositionally biased region" description="Basic residues" evidence="4">
    <location>
        <begin position="517"/>
        <end position="533"/>
    </location>
</feature>
<sequence length="817" mass="89553">MQNRKLSSGSTLLTTTAGIDRCRVGERLQAALAGLQELHLLKVKQAHLVQEGLEMDQEMSSLSSQREGGVLDSYSEEQRLEATLAALKEQLSRLRRQDVGLKSHLQQLDHQISELKLDVSKASTEHLESDSRPSSGFYDLSDGGSCSLSNSCTSVYSECMSSSQSSLPPSCHQPGSRVSMFEYRPRSADETTVHAGSLQQQGMYIRGGCRIRTSADSRQRPVSTGDLERLMNPALGCQKVPDMKSVSSLCHGSDIQHTAVDPKYHSDLVSRNGSDVYPYPSPLHAVALQSPLFALSGEAATAESNATPTEPTGSLQESPVFESRPSCYINRLIQHSKSKTDIQQDGSKRNVNSQKKGSPLGNGGTKGNLNNPPLVEEERVSILALIHKKAQDVKTVPTTKVELENSRQQGLASCVSVVQRQKNLEESRAVCYPPQADTQNSAFAKNIQSCPGRAVKMQAKPYPENCTREALREAALSRKTNRKHSSSTASLEERSSEAFSRSEFVHARFVPAESHQVKVRQASKKTKAVKLKRRSSDKQRTVKPLPCEIPEVNRTPAERALPNKHHGGKGIVRHPTYAGEVASRSCSESSLYPAHLRQPQFAHRPAPRRAHNLYPAEPRASIDLMKKKQARRWQSAVEISGKHALARFAYGGAVGHVQAMHQQQQQQQLRKAGVMRTSSMRAGPGQYQLHRSVYSDAISESDQSEYSAECASLFHSTIAETSEGEQSDHTANRFGDSESSEGCSDTSSDSSLTLDSDETDEGELVWAEVAMGPTAAGVSLAKPRQAEPRPCRIKASKALKKKIRRFQPASLKVMTMV</sequence>
<feature type="region of interest" description="Disordered" evidence="4">
    <location>
        <begin position="516"/>
        <end position="542"/>
    </location>
</feature>
<dbReference type="InterPro" id="IPR024843">
    <property type="entry name" value="Dapper"/>
</dbReference>
<organism evidence="5 6">
    <name type="scientific">Acipenser oxyrinchus oxyrinchus</name>
    <dbReference type="NCBI Taxonomy" id="40147"/>
    <lineage>
        <taxon>Eukaryota</taxon>
        <taxon>Metazoa</taxon>
        <taxon>Chordata</taxon>
        <taxon>Craniata</taxon>
        <taxon>Vertebrata</taxon>
        <taxon>Euteleostomi</taxon>
        <taxon>Actinopterygii</taxon>
        <taxon>Chondrostei</taxon>
        <taxon>Acipenseriformes</taxon>
        <taxon>Acipenseridae</taxon>
        <taxon>Acipenser</taxon>
    </lineage>
</organism>
<feature type="region of interest" description="Disordered" evidence="4">
    <location>
        <begin position="719"/>
        <end position="760"/>
    </location>
</feature>
<proteinExistence type="inferred from homology"/>